<dbReference type="AlphaFoldDB" id="A0A085VDH6"/>
<gene>
    <name evidence="1" type="ORF">IV01_19220</name>
</gene>
<dbReference type="Proteomes" id="UP000028631">
    <property type="component" value="Unassembled WGS sequence"/>
</dbReference>
<protein>
    <submittedName>
        <fullName evidence="1">Uncharacterized protein</fullName>
    </submittedName>
</protein>
<sequence>MMMAAGLGYEGKIKARSYGRNAISVGAVLARDTGDAVYQAYRVIVHREQARLLQTSAEPVGAVLARDLGDAVYQSYRVIVHREQARSDGPVGQA</sequence>
<dbReference type="PATRIC" id="fig|317.175.peg.4007"/>
<evidence type="ECO:0000313" key="1">
    <source>
        <dbReference type="EMBL" id="KFE53489.1"/>
    </source>
</evidence>
<evidence type="ECO:0000313" key="2">
    <source>
        <dbReference type="Proteomes" id="UP000028631"/>
    </source>
</evidence>
<dbReference type="EMBL" id="JPQU01000056">
    <property type="protein sequence ID" value="KFE53489.1"/>
    <property type="molecule type" value="Genomic_DNA"/>
</dbReference>
<reference evidence="1 2" key="1">
    <citation type="submission" date="2014-07" db="EMBL/GenBank/DDBJ databases">
        <title>Draft Genome Sequences of Environmental Pseudomonas syringae strains.</title>
        <authorList>
            <person name="Baltrus D.A."/>
            <person name="Berge O."/>
            <person name="Morris C."/>
        </authorList>
    </citation>
    <scope>NUCLEOTIDE SEQUENCE [LARGE SCALE GENOMIC DNA]</scope>
    <source>
        <strain evidence="1 2">GAW0119</strain>
    </source>
</reference>
<proteinExistence type="predicted"/>
<accession>A0A085VDH6</accession>
<organism evidence="1 2">
    <name type="scientific">Pseudomonas syringae</name>
    <dbReference type="NCBI Taxonomy" id="317"/>
    <lineage>
        <taxon>Bacteria</taxon>
        <taxon>Pseudomonadati</taxon>
        <taxon>Pseudomonadota</taxon>
        <taxon>Gammaproteobacteria</taxon>
        <taxon>Pseudomonadales</taxon>
        <taxon>Pseudomonadaceae</taxon>
        <taxon>Pseudomonas</taxon>
    </lineage>
</organism>
<keyword evidence="2" id="KW-1185">Reference proteome</keyword>
<name>A0A085VDH6_PSESX</name>
<comment type="caution">
    <text evidence="1">The sequence shown here is derived from an EMBL/GenBank/DDBJ whole genome shotgun (WGS) entry which is preliminary data.</text>
</comment>